<keyword evidence="1" id="KW-0862">Zinc</keyword>
<feature type="region of interest" description="Disordered" evidence="2">
    <location>
        <begin position="1092"/>
        <end position="1134"/>
    </location>
</feature>
<dbReference type="PROSITE" id="PS00028">
    <property type="entry name" value="ZINC_FINGER_C2H2_1"/>
    <property type="match status" value="2"/>
</dbReference>
<feature type="region of interest" description="Disordered" evidence="2">
    <location>
        <begin position="952"/>
        <end position="971"/>
    </location>
</feature>
<feature type="region of interest" description="Disordered" evidence="2">
    <location>
        <begin position="231"/>
        <end position="379"/>
    </location>
</feature>
<protein>
    <submittedName>
        <fullName evidence="4">Zinc finger protein 831</fullName>
    </submittedName>
</protein>
<feature type="region of interest" description="Disordered" evidence="2">
    <location>
        <begin position="1528"/>
        <end position="1589"/>
    </location>
</feature>
<evidence type="ECO:0000313" key="4">
    <source>
        <dbReference type="EMBL" id="KAJ7404935.1"/>
    </source>
</evidence>
<feature type="compositionally biased region" description="Polar residues" evidence="2">
    <location>
        <begin position="807"/>
        <end position="830"/>
    </location>
</feature>
<keyword evidence="5" id="KW-1185">Reference proteome</keyword>
<reference evidence="4" key="1">
    <citation type="submission" date="2019-10" db="EMBL/GenBank/DDBJ databases">
        <authorList>
            <person name="Soares A.E.R."/>
            <person name="Aleixo A."/>
            <person name="Schneider P."/>
            <person name="Miyaki C.Y."/>
            <person name="Schneider M.P."/>
            <person name="Mello C."/>
            <person name="Vasconcelos A.T.R."/>
        </authorList>
    </citation>
    <scope>NUCLEOTIDE SEQUENCE</scope>
    <source>
        <tissue evidence="4">Muscle</tissue>
    </source>
</reference>
<dbReference type="PANTHER" id="PTHR47166:SF1">
    <property type="entry name" value="ZINC FINGER PROTEIN 831"/>
    <property type="match status" value="1"/>
</dbReference>
<feature type="compositionally biased region" description="Polar residues" evidence="2">
    <location>
        <begin position="1572"/>
        <end position="1581"/>
    </location>
</feature>
<feature type="region of interest" description="Disordered" evidence="2">
    <location>
        <begin position="1"/>
        <end position="20"/>
    </location>
</feature>
<feature type="compositionally biased region" description="Polar residues" evidence="2">
    <location>
        <begin position="357"/>
        <end position="377"/>
    </location>
</feature>
<accession>A0ABQ9CLL5</accession>
<dbReference type="SUPFAM" id="SSF57667">
    <property type="entry name" value="beta-beta-alpha zinc fingers"/>
    <property type="match status" value="1"/>
</dbReference>
<feature type="domain" description="C2H2-type" evidence="3">
    <location>
        <begin position="211"/>
        <end position="240"/>
    </location>
</feature>
<feature type="region of interest" description="Disordered" evidence="2">
    <location>
        <begin position="1845"/>
        <end position="1865"/>
    </location>
</feature>
<feature type="compositionally biased region" description="Polar residues" evidence="2">
    <location>
        <begin position="58"/>
        <end position="68"/>
    </location>
</feature>
<feature type="compositionally biased region" description="Polar residues" evidence="2">
    <location>
        <begin position="1671"/>
        <end position="1685"/>
    </location>
</feature>
<evidence type="ECO:0000313" key="5">
    <source>
        <dbReference type="Proteomes" id="UP001145742"/>
    </source>
</evidence>
<name>A0ABQ9CLL5_9PASS</name>
<organism evidence="4 5">
    <name type="scientific">Willisornis vidua</name>
    <name type="common">Xingu scale-backed antbird</name>
    <dbReference type="NCBI Taxonomy" id="1566151"/>
    <lineage>
        <taxon>Eukaryota</taxon>
        <taxon>Metazoa</taxon>
        <taxon>Chordata</taxon>
        <taxon>Craniata</taxon>
        <taxon>Vertebrata</taxon>
        <taxon>Euteleostomi</taxon>
        <taxon>Archelosauria</taxon>
        <taxon>Archosauria</taxon>
        <taxon>Dinosauria</taxon>
        <taxon>Saurischia</taxon>
        <taxon>Theropoda</taxon>
        <taxon>Coelurosauria</taxon>
        <taxon>Aves</taxon>
        <taxon>Neognathae</taxon>
        <taxon>Neoaves</taxon>
        <taxon>Telluraves</taxon>
        <taxon>Australaves</taxon>
        <taxon>Passeriformes</taxon>
        <taxon>Thamnophilidae</taxon>
        <taxon>Willisornis</taxon>
    </lineage>
</organism>
<feature type="compositionally biased region" description="Polar residues" evidence="2">
    <location>
        <begin position="840"/>
        <end position="860"/>
    </location>
</feature>
<keyword evidence="1" id="KW-0479">Metal-binding</keyword>
<evidence type="ECO:0000259" key="3">
    <source>
        <dbReference type="PROSITE" id="PS50157"/>
    </source>
</evidence>
<feature type="region of interest" description="Disordered" evidence="2">
    <location>
        <begin position="1646"/>
        <end position="1694"/>
    </location>
</feature>
<feature type="compositionally biased region" description="Polar residues" evidence="2">
    <location>
        <begin position="396"/>
        <end position="411"/>
    </location>
</feature>
<feature type="compositionally biased region" description="Polar residues" evidence="2">
    <location>
        <begin position="1788"/>
        <end position="1809"/>
    </location>
</feature>
<feature type="region of interest" description="Disordered" evidence="2">
    <location>
        <begin position="396"/>
        <end position="450"/>
    </location>
</feature>
<sequence length="1865" mass="202659">MLRQETVGDIGGKTGGNAFPHFPPGSLSTWHTALGMEAQNPPGFTAAPPDCPVAAPSLQPSRGSSDTGVGTAAPREQALSQPLYIKALTIPLYQPVQAGCLPPHGHLVTARSCVHLDSSNIPLILNPLVPPEHLDQPQAVFQKQLGQSLTLNIVSTLPVLSSPGSCVNASLGSPGKSKKAGKYICKHCGRDCLKPSVLEKHIRSHTGERPFPCTTCGIAFKTQSNLYKHRRTQTHVNNTRVPSDSDTSGGAEQNERAAESTTSPQGNKLLSSTGEDKEVQMKQLSSDTSAGPDTKRLPELSLPATSTSPVCSENQETMNQSFSSKANQGVPEREPHSLSSPGALPNGPCHRKKMQEQRTPTANKHIQLQRQQATSSEKQWDYKPLDCKLKKCESTDSGYLSRSDSTEQQLASPGPLHSLCEHSAELESETPSRGASGSTARPEAAERATASMLEKKRLEEHISKLISHNKSVVDDTQLDNVRPRKTVLSKQGSIDLPMPYTYKDSFHFDIRTCDLNRKKNLALCSAKSTFAPLEKCKPMFFHSVPTQFSTTIDTVPVTRSNSLPFVEGARMGQDKPGGSKPLSLTKQSVITGTAGLLPSNNLAANSVDFPNSHPRALVRQTAVDDLPLSNVVDHPPPSEELQGSKKLGAGEVISAKNKKHNQRKLKMFSQEKWQMYGDETFKKIYQKMKSSQNAKKMKQKGTKITDITSLTPDSKESASSTEITEEREGRSSVSDSHSFLMTAASNMGKSGTCTGGNPVVHNASSDETADRVSYLMDTSHSINAGARTGRNKTCPGPSGSDTEKCSAGSSTGQALSSSELRLQTPECQPSSHRRNDDSLPVQSCNWESPSPGKESSTFELGCKSTTQDYANHRRAKETGQHGLWVGGNSRETAGKSQNLPSERKKLKFEVEKTQTVIPTSCPSPGKESSAVSEAERAHCSGTQCLPTASLTFSSKAEERKSSTGMSESTGGIESVEYMKTIKLPTKTLDYSDTDPLSHLTGISKASLVGFLGPELKGSDCNSFALHNATDKADKTHLVKTGAKVPLFSDNAVDVSSKIHHLQSSHLTPVPQQNAFSPKYILKLPQDKRASNLSLLPRSEQMTPCTSETDTLTTPSCSSSSGSLHSHPSDGVWSPSQFEVRQKAGKGELRWNLHTNSRKTPGFCSPVNPETTNISTTADNIFYNQNFRQQDVARDDWKNKQNKNKLNYQRQTEEKWMSITTGSTQTPKKKICFTSVYTSGFFISADIKDERKAVHHLCSGSDSLMKTSASSKGAEPAVEGWDRGGSPCTLKDLSPPLQDMQHSQSSTGNPTYFCHSFGTFCCHTLTTHCKASPVLPHNNQTCSSGGLTASGTRGTFPSLSAEPRLTWCCLSRSLPLPTEQKGSTDSAYWSVHSCGRGSSSHCPLAKYDISVFNMKSISKTVAYGLTNSSLKTLVSSFSKGQQMQELSSAAPGGAFKNISEQKKKTKVCKKEKLSTNKLKRSHKQKKIKVTPKWYRGRHIHGYAQLKGNRLSKRPCFPKGALDALRKGYSSQPPRFNKHKKCHSPQSKVQENYLHQQNSTSDKRLCSRKKEGKNNSGISSHTENLNHVKQKDKMDEKEQIREHTGTKVSVQNVWAPLGAAVRAPCGPCPGAPSLQQVGRDVPLGLAQPLALPPCQPRHSRHSLGRDPAVPSLGANTGTGDTPDSTNPEPAAPLSFHLENSQGNTRSVQSQSQVFGMLDPALEREKPPTEENTHSPPQNPSAPSSQPGCSRLFGSKAESLPESVTRAQLPSREHTEQENPTQNLPELHGSTDGSRSHLQPNPYGRSNGTATTAFKKPPVSVRSPEFKSYSATPSKTYKKRGLEMMRKQTRVEYDDTSSDDEDRLVIEI</sequence>
<dbReference type="PROSITE" id="PS50157">
    <property type="entry name" value="ZINC_FINGER_C2H2_2"/>
    <property type="match status" value="2"/>
</dbReference>
<feature type="region of interest" description="Disordered" evidence="2">
    <location>
        <begin position="692"/>
        <end position="735"/>
    </location>
</feature>
<proteinExistence type="predicted"/>
<gene>
    <name evidence="4" type="primary">ZNF831</name>
    <name evidence="4" type="ORF">WISP_142602</name>
</gene>
<feature type="compositionally biased region" description="Polar residues" evidence="2">
    <location>
        <begin position="705"/>
        <end position="722"/>
    </location>
</feature>
<feature type="compositionally biased region" description="Polar residues" evidence="2">
    <location>
        <begin position="234"/>
        <end position="251"/>
    </location>
</feature>
<dbReference type="PANTHER" id="PTHR47166">
    <property type="entry name" value="ZINC FINGER PROTEIN 831"/>
    <property type="match status" value="1"/>
</dbReference>
<feature type="compositionally biased region" description="Polar residues" evidence="2">
    <location>
        <begin position="259"/>
        <end position="273"/>
    </location>
</feature>
<feature type="compositionally biased region" description="Basic and acidic residues" evidence="2">
    <location>
        <begin position="1559"/>
        <end position="1571"/>
    </location>
</feature>
<dbReference type="InterPro" id="IPR036236">
    <property type="entry name" value="Znf_C2H2_sf"/>
</dbReference>
<dbReference type="Proteomes" id="UP001145742">
    <property type="component" value="Unassembled WGS sequence"/>
</dbReference>
<feature type="region of interest" description="Disordered" evidence="2">
    <location>
        <begin position="780"/>
        <end position="860"/>
    </location>
</feature>
<feature type="compositionally biased region" description="Polar residues" evidence="2">
    <location>
        <begin position="1542"/>
        <end position="1558"/>
    </location>
</feature>
<keyword evidence="1" id="KW-0863">Zinc-finger</keyword>
<dbReference type="Gene3D" id="3.30.160.60">
    <property type="entry name" value="Classic Zinc Finger"/>
    <property type="match status" value="2"/>
</dbReference>
<feature type="compositionally biased region" description="Polar residues" evidence="2">
    <location>
        <begin position="303"/>
        <end position="327"/>
    </location>
</feature>
<dbReference type="SMART" id="SM00355">
    <property type="entry name" value="ZnF_C2H2"/>
    <property type="match status" value="2"/>
</dbReference>
<feature type="region of interest" description="Disordered" evidence="2">
    <location>
        <begin position="1721"/>
        <end position="1832"/>
    </location>
</feature>
<feature type="domain" description="C2H2-type" evidence="3">
    <location>
        <begin position="183"/>
        <end position="210"/>
    </location>
</feature>
<feature type="compositionally biased region" description="Basic and acidic residues" evidence="2">
    <location>
        <begin position="1721"/>
        <end position="1730"/>
    </location>
</feature>
<feature type="region of interest" description="Disordered" evidence="2">
    <location>
        <begin position="41"/>
        <end position="71"/>
    </location>
</feature>
<feature type="compositionally biased region" description="Low complexity" evidence="2">
    <location>
        <begin position="438"/>
        <end position="450"/>
    </location>
</feature>
<evidence type="ECO:0000256" key="1">
    <source>
        <dbReference type="PROSITE-ProRule" id="PRU00042"/>
    </source>
</evidence>
<feature type="compositionally biased region" description="Polar residues" evidence="2">
    <location>
        <begin position="282"/>
        <end position="291"/>
    </location>
</feature>
<comment type="caution">
    <text evidence="4">The sequence shown here is derived from an EMBL/GenBank/DDBJ whole genome shotgun (WGS) entry which is preliminary data.</text>
</comment>
<evidence type="ECO:0000256" key="2">
    <source>
        <dbReference type="SAM" id="MobiDB-lite"/>
    </source>
</evidence>
<dbReference type="Pfam" id="PF00096">
    <property type="entry name" value="zf-C2H2"/>
    <property type="match status" value="1"/>
</dbReference>
<feature type="compositionally biased region" description="Polar residues" evidence="2">
    <location>
        <begin position="962"/>
        <end position="971"/>
    </location>
</feature>
<dbReference type="EMBL" id="WHWB01034738">
    <property type="protein sequence ID" value="KAJ7404935.1"/>
    <property type="molecule type" value="Genomic_DNA"/>
</dbReference>
<dbReference type="InterPro" id="IPR013087">
    <property type="entry name" value="Znf_C2H2_type"/>
</dbReference>
<feature type="compositionally biased region" description="Low complexity" evidence="2">
    <location>
        <begin position="1108"/>
        <end position="1130"/>
    </location>
</feature>